<feature type="signal peptide" evidence="1">
    <location>
        <begin position="1"/>
        <end position="17"/>
    </location>
</feature>
<protein>
    <recommendedName>
        <fullName evidence="4">Aspartyl protease</fullName>
    </recommendedName>
</protein>
<evidence type="ECO:0000256" key="1">
    <source>
        <dbReference type="SAM" id="SignalP"/>
    </source>
</evidence>
<dbReference type="RefSeq" id="WP_202006471.1">
    <property type="nucleotide sequence ID" value="NZ_JAERSF010000006.1"/>
</dbReference>
<evidence type="ECO:0000313" key="3">
    <source>
        <dbReference type="Proteomes" id="UP000603728"/>
    </source>
</evidence>
<keyword evidence="3" id="KW-1185">Reference proteome</keyword>
<comment type="caution">
    <text evidence="2">The sequence shown here is derived from an EMBL/GenBank/DDBJ whole genome shotgun (WGS) entry which is preliminary data.</text>
</comment>
<organism evidence="2 3">
    <name type="scientific">Flavobacterium tagetis</name>
    <dbReference type="NCBI Taxonomy" id="2801336"/>
    <lineage>
        <taxon>Bacteria</taxon>
        <taxon>Pseudomonadati</taxon>
        <taxon>Bacteroidota</taxon>
        <taxon>Flavobacteriia</taxon>
        <taxon>Flavobacteriales</taxon>
        <taxon>Flavobacteriaceae</taxon>
        <taxon>Flavobacterium</taxon>
    </lineage>
</organism>
<feature type="chain" id="PRO_5047131921" description="Aspartyl protease" evidence="1">
    <location>
        <begin position="18"/>
        <end position="375"/>
    </location>
</feature>
<evidence type="ECO:0000313" key="2">
    <source>
        <dbReference type="EMBL" id="MBL0739491.1"/>
    </source>
</evidence>
<sequence length="375" mass="43276">MKIYLVFMLAAVAVCQAQVKNPVLKASSKICYIKEGNEEKTKWYLDPKAKPDLYVTNKSPKEKIVAFYTNEDSISIKLKPGKKFDFTVLLNNTDTCFTRVECPPLKNFSKLKPEIHDTIPFVLSEYNNIIFKVKLDDKETLDLKFDSGTSDFLLTNEILNQLKLNSLKGHSFKLGNQIWKNQEIFPVELSGQGTVGRFGWNLFDGKIVEIDYDKKIFIIHSKLSKRNKEYTKLDMEFTRTLFCIQGNLQINNTAYKGRFLFDNGYQRTVMLDQQIMREQQYPKESLPVIKKVILKNGQGEEIPVITVKNEKFYLGDLCLNDVPVQLLATGNPAQFKTHILGNEVLKRFNTILDFQENKVYLKPNSLWNESYTEGS</sequence>
<name>A0ABS1KMJ5_9FLAO</name>
<evidence type="ECO:0008006" key="4">
    <source>
        <dbReference type="Google" id="ProtNLM"/>
    </source>
</evidence>
<gene>
    <name evidence="2" type="ORF">JI750_21550</name>
</gene>
<reference evidence="2 3" key="1">
    <citation type="submission" date="2021-01" db="EMBL/GenBank/DDBJ databases">
        <title>Genome seq and assembly of Flavobacterium sp. GN10.</title>
        <authorList>
            <person name="Chhetri G."/>
        </authorList>
    </citation>
    <scope>NUCLEOTIDE SEQUENCE [LARGE SCALE GENOMIC DNA]</scope>
    <source>
        <strain evidence="2 3">GN10</strain>
    </source>
</reference>
<proteinExistence type="predicted"/>
<keyword evidence="1" id="KW-0732">Signal</keyword>
<dbReference type="InterPro" id="IPR021109">
    <property type="entry name" value="Peptidase_aspartic_dom_sf"/>
</dbReference>
<dbReference type="Proteomes" id="UP000603728">
    <property type="component" value="Unassembled WGS sequence"/>
</dbReference>
<accession>A0ABS1KMJ5</accession>
<dbReference type="Gene3D" id="2.40.70.10">
    <property type="entry name" value="Acid Proteases"/>
    <property type="match status" value="1"/>
</dbReference>
<dbReference type="EMBL" id="JAERSF010000006">
    <property type="protein sequence ID" value="MBL0739491.1"/>
    <property type="molecule type" value="Genomic_DNA"/>
</dbReference>